<dbReference type="RefSeq" id="WP_377364510.1">
    <property type="nucleotide sequence ID" value="NZ_JBHTMN010000003.1"/>
</dbReference>
<feature type="region of interest" description="Disordered" evidence="1">
    <location>
        <begin position="57"/>
        <end position="77"/>
    </location>
</feature>
<dbReference type="Pfam" id="PF08895">
    <property type="entry name" value="DUF1840"/>
    <property type="match status" value="1"/>
</dbReference>
<protein>
    <submittedName>
        <fullName evidence="2">DUF1840 domain-containing protein</fullName>
    </submittedName>
</protein>
<sequence length="103" mass="11166">MLIVFKCQACANITMFGSVAQQLIQMMGSGNAIPGAITAENVPDALKRLQSALSRYKETAAQQSSTDEDDEQNEPSVSLAHRAIPLIDMLKAAIEDEADVIWE</sequence>
<dbReference type="Proteomes" id="UP001597059">
    <property type="component" value="Unassembled WGS sequence"/>
</dbReference>
<evidence type="ECO:0000313" key="3">
    <source>
        <dbReference type="Proteomes" id="UP001597059"/>
    </source>
</evidence>
<accession>A0ABW4AXJ2</accession>
<evidence type="ECO:0000313" key="2">
    <source>
        <dbReference type="EMBL" id="MFD1381976.1"/>
    </source>
</evidence>
<comment type="caution">
    <text evidence="2">The sequence shown here is derived from an EMBL/GenBank/DDBJ whole genome shotgun (WGS) entry which is preliminary data.</text>
</comment>
<organism evidence="2 3">
    <name type="scientific">Rhodanobacter aciditrophus</name>
    <dbReference type="NCBI Taxonomy" id="1623218"/>
    <lineage>
        <taxon>Bacteria</taxon>
        <taxon>Pseudomonadati</taxon>
        <taxon>Pseudomonadota</taxon>
        <taxon>Gammaproteobacteria</taxon>
        <taxon>Lysobacterales</taxon>
        <taxon>Rhodanobacteraceae</taxon>
        <taxon>Rhodanobacter</taxon>
    </lineage>
</organism>
<gene>
    <name evidence="2" type="ORF">ACFQ45_01270</name>
</gene>
<proteinExistence type="predicted"/>
<evidence type="ECO:0000256" key="1">
    <source>
        <dbReference type="SAM" id="MobiDB-lite"/>
    </source>
</evidence>
<keyword evidence="3" id="KW-1185">Reference proteome</keyword>
<dbReference type="InterPro" id="IPR014991">
    <property type="entry name" value="DUF1840"/>
</dbReference>
<reference evidence="3" key="1">
    <citation type="journal article" date="2019" name="Int. J. Syst. Evol. Microbiol.">
        <title>The Global Catalogue of Microorganisms (GCM) 10K type strain sequencing project: providing services to taxonomists for standard genome sequencing and annotation.</title>
        <authorList>
            <consortium name="The Broad Institute Genomics Platform"/>
            <consortium name="The Broad Institute Genome Sequencing Center for Infectious Disease"/>
            <person name="Wu L."/>
            <person name="Ma J."/>
        </authorList>
    </citation>
    <scope>NUCLEOTIDE SEQUENCE [LARGE SCALE GENOMIC DNA]</scope>
    <source>
        <strain evidence="3">JCM 30774</strain>
    </source>
</reference>
<name>A0ABW4AXJ2_9GAMM</name>
<dbReference type="EMBL" id="JBHTMN010000003">
    <property type="protein sequence ID" value="MFD1381976.1"/>
    <property type="molecule type" value="Genomic_DNA"/>
</dbReference>